<reference evidence="2 3" key="1">
    <citation type="journal article" date="2007" name="Nature">
        <title>Evolution of genes and genomes on the Drosophila phylogeny.</title>
        <authorList>
            <consortium name="Drosophila 12 Genomes Consortium"/>
            <person name="Clark A.G."/>
            <person name="Eisen M.B."/>
            <person name="Smith D.R."/>
            <person name="Bergman C.M."/>
            <person name="Oliver B."/>
            <person name="Markow T.A."/>
            <person name="Kaufman T.C."/>
            <person name="Kellis M."/>
            <person name="Gelbart W."/>
            <person name="Iyer V.N."/>
            <person name="Pollard D.A."/>
            <person name="Sackton T.B."/>
            <person name="Larracuente A.M."/>
            <person name="Singh N.D."/>
            <person name="Abad J.P."/>
            <person name="Abt D.N."/>
            <person name="Adryan B."/>
            <person name="Aguade M."/>
            <person name="Akashi H."/>
            <person name="Anderson W.W."/>
            <person name="Aquadro C.F."/>
            <person name="Ardell D.H."/>
            <person name="Arguello R."/>
            <person name="Artieri C.G."/>
            <person name="Barbash D.A."/>
            <person name="Barker D."/>
            <person name="Barsanti P."/>
            <person name="Batterham P."/>
            <person name="Batzoglou S."/>
            <person name="Begun D."/>
            <person name="Bhutkar A."/>
            <person name="Blanco E."/>
            <person name="Bosak S.A."/>
            <person name="Bradley R.K."/>
            <person name="Brand A.D."/>
            <person name="Brent M.R."/>
            <person name="Brooks A.N."/>
            <person name="Brown R.H."/>
            <person name="Butlin R.K."/>
            <person name="Caggese C."/>
            <person name="Calvi B.R."/>
            <person name="Bernardo de Carvalho A."/>
            <person name="Caspi A."/>
            <person name="Castrezana S."/>
            <person name="Celniker S.E."/>
            <person name="Chang J.L."/>
            <person name="Chapple C."/>
            <person name="Chatterji S."/>
            <person name="Chinwalla A."/>
            <person name="Civetta A."/>
            <person name="Clifton S.W."/>
            <person name="Comeron J.M."/>
            <person name="Costello J.C."/>
            <person name="Coyne J.A."/>
            <person name="Daub J."/>
            <person name="David R.G."/>
            <person name="Delcher A.L."/>
            <person name="Delehaunty K."/>
            <person name="Do C.B."/>
            <person name="Ebling H."/>
            <person name="Edwards K."/>
            <person name="Eickbush T."/>
            <person name="Evans J.D."/>
            <person name="Filipski A."/>
            <person name="Findeiss S."/>
            <person name="Freyhult E."/>
            <person name="Fulton L."/>
            <person name="Fulton R."/>
            <person name="Garcia A.C."/>
            <person name="Gardiner A."/>
            <person name="Garfield D.A."/>
            <person name="Garvin B.E."/>
            <person name="Gibson G."/>
            <person name="Gilbert D."/>
            <person name="Gnerre S."/>
            <person name="Godfrey J."/>
            <person name="Good R."/>
            <person name="Gotea V."/>
            <person name="Gravely B."/>
            <person name="Greenberg A.J."/>
            <person name="Griffiths-Jones S."/>
            <person name="Gross S."/>
            <person name="Guigo R."/>
            <person name="Gustafson E.A."/>
            <person name="Haerty W."/>
            <person name="Hahn M.W."/>
            <person name="Halligan D.L."/>
            <person name="Halpern A.L."/>
            <person name="Halter G.M."/>
            <person name="Han M.V."/>
            <person name="Heger A."/>
            <person name="Hillier L."/>
            <person name="Hinrichs A.S."/>
            <person name="Holmes I."/>
            <person name="Hoskins R.A."/>
            <person name="Hubisz M.J."/>
            <person name="Hultmark D."/>
            <person name="Huntley M.A."/>
            <person name="Jaffe D.B."/>
            <person name="Jagadeeshan S."/>
            <person name="Jeck W.R."/>
            <person name="Johnson J."/>
            <person name="Jones C.D."/>
            <person name="Jordan W.C."/>
            <person name="Karpen G.H."/>
            <person name="Kataoka E."/>
            <person name="Keightley P.D."/>
            <person name="Kheradpour P."/>
            <person name="Kirkness E.F."/>
            <person name="Koerich L.B."/>
            <person name="Kristiansen K."/>
            <person name="Kudrna D."/>
            <person name="Kulathinal R.J."/>
            <person name="Kumar S."/>
            <person name="Kwok R."/>
            <person name="Lander E."/>
            <person name="Langley C.H."/>
            <person name="Lapoint R."/>
            <person name="Lazzaro B.P."/>
            <person name="Lee S.J."/>
            <person name="Levesque L."/>
            <person name="Li R."/>
            <person name="Lin C.F."/>
            <person name="Lin M.F."/>
            <person name="Lindblad-Toh K."/>
            <person name="Llopart A."/>
            <person name="Long M."/>
            <person name="Low L."/>
            <person name="Lozovsky E."/>
            <person name="Lu J."/>
            <person name="Luo M."/>
            <person name="Machado C.A."/>
            <person name="Makalowski W."/>
            <person name="Marzo M."/>
            <person name="Matsuda M."/>
            <person name="Matzkin L."/>
            <person name="McAllister B."/>
            <person name="McBride C.S."/>
            <person name="McKernan B."/>
            <person name="McKernan K."/>
            <person name="Mendez-Lago M."/>
            <person name="Minx P."/>
            <person name="Mollenhauer M.U."/>
            <person name="Montooth K."/>
            <person name="Mount S.M."/>
            <person name="Mu X."/>
            <person name="Myers E."/>
            <person name="Negre B."/>
            <person name="Newfeld S."/>
            <person name="Nielsen R."/>
            <person name="Noor M.A."/>
            <person name="O'Grady P."/>
            <person name="Pachter L."/>
            <person name="Papaceit M."/>
            <person name="Parisi M.J."/>
            <person name="Parisi M."/>
            <person name="Parts L."/>
            <person name="Pedersen J.S."/>
            <person name="Pesole G."/>
            <person name="Phillippy A.M."/>
            <person name="Ponting C.P."/>
            <person name="Pop M."/>
            <person name="Porcelli D."/>
            <person name="Powell J.R."/>
            <person name="Prohaska S."/>
            <person name="Pruitt K."/>
            <person name="Puig M."/>
            <person name="Quesneville H."/>
            <person name="Ram K.R."/>
            <person name="Rand D."/>
            <person name="Rasmussen M.D."/>
            <person name="Reed L.K."/>
            <person name="Reenan R."/>
            <person name="Reily A."/>
            <person name="Remington K.A."/>
            <person name="Rieger T.T."/>
            <person name="Ritchie M.G."/>
            <person name="Robin C."/>
            <person name="Rogers Y.H."/>
            <person name="Rohde C."/>
            <person name="Rozas J."/>
            <person name="Rubenfield M.J."/>
            <person name="Ruiz A."/>
            <person name="Russo S."/>
            <person name="Salzberg S.L."/>
            <person name="Sanchez-Gracia A."/>
            <person name="Saranga D.J."/>
            <person name="Sato H."/>
            <person name="Schaeffer S.W."/>
            <person name="Schatz M.C."/>
            <person name="Schlenke T."/>
            <person name="Schwartz R."/>
            <person name="Segarra C."/>
            <person name="Singh R.S."/>
            <person name="Sirot L."/>
            <person name="Sirota M."/>
            <person name="Sisneros N.B."/>
            <person name="Smith C.D."/>
            <person name="Smith T.F."/>
            <person name="Spieth J."/>
            <person name="Stage D.E."/>
            <person name="Stark A."/>
            <person name="Stephan W."/>
            <person name="Strausberg R.L."/>
            <person name="Strempel S."/>
            <person name="Sturgill D."/>
            <person name="Sutton G."/>
            <person name="Sutton G.G."/>
            <person name="Tao W."/>
            <person name="Teichmann S."/>
            <person name="Tobari Y.N."/>
            <person name="Tomimura Y."/>
            <person name="Tsolas J.M."/>
            <person name="Valente V.L."/>
            <person name="Venter E."/>
            <person name="Venter J.C."/>
            <person name="Vicario S."/>
            <person name="Vieira F.G."/>
            <person name="Vilella A.J."/>
            <person name="Villasante A."/>
            <person name="Walenz B."/>
            <person name="Wang J."/>
            <person name="Wasserman M."/>
            <person name="Watts T."/>
            <person name="Wilson D."/>
            <person name="Wilson R.K."/>
            <person name="Wing R.A."/>
            <person name="Wolfner M.F."/>
            <person name="Wong A."/>
            <person name="Wong G.K."/>
            <person name="Wu C.I."/>
            <person name="Wu G."/>
            <person name="Yamamoto D."/>
            <person name="Yang H.P."/>
            <person name="Yang S.P."/>
            <person name="Yorke J.A."/>
            <person name="Yoshida K."/>
            <person name="Zdobnov E."/>
            <person name="Zhang P."/>
            <person name="Zhang Y."/>
            <person name="Zimin A.V."/>
            <person name="Baldwin J."/>
            <person name="Abdouelleil A."/>
            <person name="Abdulkadir J."/>
            <person name="Abebe A."/>
            <person name="Abera B."/>
            <person name="Abreu J."/>
            <person name="Acer S.C."/>
            <person name="Aftuck L."/>
            <person name="Alexander A."/>
            <person name="An P."/>
            <person name="Anderson E."/>
            <person name="Anderson S."/>
            <person name="Arachi H."/>
            <person name="Azer M."/>
            <person name="Bachantsang P."/>
            <person name="Barry A."/>
            <person name="Bayul T."/>
            <person name="Berlin A."/>
            <person name="Bessette D."/>
            <person name="Bloom T."/>
            <person name="Blye J."/>
            <person name="Boguslavskiy L."/>
            <person name="Bonnet C."/>
            <person name="Boukhgalter B."/>
            <person name="Bourzgui I."/>
            <person name="Brown A."/>
            <person name="Cahill P."/>
            <person name="Channer S."/>
            <person name="Cheshatsang Y."/>
            <person name="Chuda L."/>
            <person name="Citroen M."/>
            <person name="Collymore A."/>
            <person name="Cooke P."/>
            <person name="Costello M."/>
            <person name="D'Aco K."/>
            <person name="Daza R."/>
            <person name="De Haan G."/>
            <person name="DeGray S."/>
            <person name="DeMaso C."/>
            <person name="Dhargay N."/>
            <person name="Dooley K."/>
            <person name="Dooley E."/>
            <person name="Doricent M."/>
            <person name="Dorje P."/>
            <person name="Dorjee K."/>
            <person name="Dupes A."/>
            <person name="Elong R."/>
            <person name="Falk J."/>
            <person name="Farina A."/>
            <person name="Faro S."/>
            <person name="Ferguson D."/>
            <person name="Fisher S."/>
            <person name="Foley C.D."/>
            <person name="Franke A."/>
            <person name="Friedrich D."/>
            <person name="Gadbois L."/>
            <person name="Gearin G."/>
            <person name="Gearin C.R."/>
            <person name="Giannoukos G."/>
            <person name="Goode T."/>
            <person name="Graham J."/>
            <person name="Grandbois E."/>
            <person name="Grewal S."/>
            <person name="Gyaltsen K."/>
            <person name="Hafez N."/>
            <person name="Hagos B."/>
            <person name="Hall J."/>
            <person name="Henson C."/>
            <person name="Hollinger A."/>
            <person name="Honan T."/>
            <person name="Huard M.D."/>
            <person name="Hughes L."/>
            <person name="Hurhula B."/>
            <person name="Husby M.E."/>
            <person name="Kamat A."/>
            <person name="Kanga B."/>
            <person name="Kashin S."/>
            <person name="Khazanovich D."/>
            <person name="Kisner P."/>
            <person name="Lance K."/>
            <person name="Lara M."/>
            <person name="Lee W."/>
            <person name="Lennon N."/>
            <person name="Letendre F."/>
            <person name="LeVine R."/>
            <person name="Lipovsky A."/>
            <person name="Liu X."/>
            <person name="Liu J."/>
            <person name="Liu S."/>
            <person name="Lokyitsang T."/>
            <person name="Lokyitsang Y."/>
            <person name="Lubonja R."/>
            <person name="Lui A."/>
            <person name="MacDonald P."/>
            <person name="Magnisalis V."/>
            <person name="Maru K."/>
            <person name="Matthews C."/>
            <person name="McCusker W."/>
            <person name="McDonough S."/>
            <person name="Mehta T."/>
            <person name="Meldrim J."/>
            <person name="Meneus L."/>
            <person name="Mihai O."/>
            <person name="Mihalev A."/>
            <person name="Mihova T."/>
            <person name="Mittelman R."/>
            <person name="Mlenga V."/>
            <person name="Montmayeur A."/>
            <person name="Mulrain L."/>
            <person name="Navidi A."/>
            <person name="Naylor J."/>
            <person name="Negash T."/>
            <person name="Nguyen T."/>
            <person name="Nguyen N."/>
            <person name="Nicol R."/>
            <person name="Norbu C."/>
            <person name="Norbu N."/>
            <person name="Novod N."/>
            <person name="O'Neill B."/>
            <person name="Osman S."/>
            <person name="Markiewicz E."/>
            <person name="Oyono O.L."/>
            <person name="Patti C."/>
            <person name="Phunkhang P."/>
            <person name="Pierre F."/>
            <person name="Priest M."/>
            <person name="Raghuraman S."/>
            <person name="Rege F."/>
            <person name="Reyes R."/>
            <person name="Rise C."/>
            <person name="Rogov P."/>
            <person name="Ross K."/>
            <person name="Ryan E."/>
            <person name="Settipalli S."/>
            <person name="Shea T."/>
            <person name="Sherpa N."/>
            <person name="Shi L."/>
            <person name="Shih D."/>
            <person name="Sparrow T."/>
            <person name="Spaulding J."/>
            <person name="Stalker J."/>
            <person name="Stange-Thomann N."/>
            <person name="Stavropoulos S."/>
            <person name="Stone C."/>
            <person name="Strader C."/>
            <person name="Tesfaye S."/>
            <person name="Thomson T."/>
            <person name="Thoulutsang Y."/>
            <person name="Thoulutsang D."/>
            <person name="Topham K."/>
            <person name="Topping I."/>
            <person name="Tsamla T."/>
            <person name="Vassiliev H."/>
            <person name="Vo A."/>
            <person name="Wangchuk T."/>
            <person name="Wangdi T."/>
            <person name="Weiand M."/>
            <person name="Wilkinson J."/>
            <person name="Wilson A."/>
            <person name="Yadav S."/>
            <person name="Young G."/>
            <person name="Yu Q."/>
            <person name="Zembek L."/>
            <person name="Zhong D."/>
            <person name="Zimmer A."/>
            <person name="Zwirko Z."/>
            <person name="Jaffe D.B."/>
            <person name="Alvarez P."/>
            <person name="Brockman W."/>
            <person name="Butler J."/>
            <person name="Chin C."/>
            <person name="Gnerre S."/>
            <person name="Grabherr M."/>
            <person name="Kleber M."/>
            <person name="Mauceli E."/>
            <person name="MacCallum I."/>
        </authorList>
    </citation>
    <scope>NUCLEOTIDE SEQUENCE [LARGE SCALE GENOMIC DNA]</scope>
    <source>
        <strain evidence="3">Tucson 15081-1352.22</strain>
    </source>
</reference>
<organism evidence="2 3">
    <name type="scientific">Drosophila mojavensis</name>
    <name type="common">Fruit fly</name>
    <dbReference type="NCBI Taxonomy" id="7230"/>
    <lineage>
        <taxon>Eukaryota</taxon>
        <taxon>Metazoa</taxon>
        <taxon>Ecdysozoa</taxon>
        <taxon>Arthropoda</taxon>
        <taxon>Hexapoda</taxon>
        <taxon>Insecta</taxon>
        <taxon>Pterygota</taxon>
        <taxon>Neoptera</taxon>
        <taxon>Endopterygota</taxon>
        <taxon>Diptera</taxon>
        <taxon>Brachycera</taxon>
        <taxon>Muscomorpha</taxon>
        <taxon>Ephydroidea</taxon>
        <taxon>Drosophilidae</taxon>
        <taxon>Drosophila</taxon>
    </lineage>
</organism>
<feature type="compositionally biased region" description="Pro residues" evidence="1">
    <location>
        <begin position="40"/>
        <end position="52"/>
    </location>
</feature>
<protein>
    <submittedName>
        <fullName evidence="2">Uncharacterized protein</fullName>
    </submittedName>
</protein>
<proteinExistence type="predicted"/>
<evidence type="ECO:0000256" key="1">
    <source>
        <dbReference type="SAM" id="MobiDB-lite"/>
    </source>
</evidence>
<name>B4L3X4_DROMO</name>
<dbReference type="InParanoid" id="B4L3X4"/>
<feature type="region of interest" description="Disordered" evidence="1">
    <location>
        <begin position="1"/>
        <end position="89"/>
    </location>
</feature>
<dbReference type="AlphaFoldDB" id="B4L3X4"/>
<dbReference type="EMBL" id="CH933810">
    <property type="protein sequence ID" value="EDW07252.2"/>
    <property type="molecule type" value="Genomic_DNA"/>
</dbReference>
<sequence length="213" mass="23492">MEMNIIDSMNPNPNQAETLNQVENLNQAETLSLAAAPKEAPNPNPEPAPIPTPHGDSGPNAAPNPSELPESTGATASVGTQTEEVKLSSLETVPVPRKIARPRSVFQKPQHNLDIASEVCVESDRCDKRNKACQTIKTGVKRSADDSQMDNLRAVMHQRRKLAIDKDRQHLANLMEIINADPPPPWHDASLMWLEVDKLENRIEEFDKSQESG</sequence>
<dbReference type="HOGENOM" id="CLU_1338805_0_0_1"/>
<accession>B4L3X4</accession>
<feature type="compositionally biased region" description="Polar residues" evidence="1">
    <location>
        <begin position="7"/>
        <end position="30"/>
    </location>
</feature>
<evidence type="ECO:0000313" key="2">
    <source>
        <dbReference type="EMBL" id="EDW07252.2"/>
    </source>
</evidence>
<dbReference type="Proteomes" id="UP000009192">
    <property type="component" value="Unassembled WGS sequence"/>
</dbReference>
<dbReference type="KEGG" id="dmo:Dmoj_GI15641"/>
<gene>
    <name evidence="2" type="primary">Dmoj\GI15641</name>
    <name evidence="2" type="ORF">Dmoj_GI15641</name>
</gene>
<dbReference type="eggNOG" id="ENOG502T6QF">
    <property type="taxonomic scope" value="Eukaryota"/>
</dbReference>
<feature type="compositionally biased region" description="Polar residues" evidence="1">
    <location>
        <begin position="72"/>
        <end position="82"/>
    </location>
</feature>
<dbReference type="OrthoDB" id="8057317at2759"/>
<keyword evidence="3" id="KW-1185">Reference proteome</keyword>
<evidence type="ECO:0000313" key="3">
    <source>
        <dbReference type="Proteomes" id="UP000009192"/>
    </source>
</evidence>